<keyword evidence="2" id="KW-1185">Reference proteome</keyword>
<evidence type="ECO:0000313" key="2">
    <source>
        <dbReference type="Proteomes" id="UP000183918"/>
    </source>
</evidence>
<dbReference type="RefSeq" id="WP_074719201.1">
    <property type="nucleotide sequence ID" value="NZ_FNPG01000039.1"/>
</dbReference>
<dbReference type="EMBL" id="FNPG01000039">
    <property type="protein sequence ID" value="SDY79898.1"/>
    <property type="molecule type" value="Genomic_DNA"/>
</dbReference>
<gene>
    <name evidence="1" type="ORF">SAMN02910414_02403</name>
</gene>
<name>A0A1H3MTX8_9FIRM</name>
<dbReference type="AlphaFoldDB" id="A0A1H3MTX8"/>
<dbReference type="Proteomes" id="UP000183918">
    <property type="component" value="Unassembled WGS sequence"/>
</dbReference>
<evidence type="ECO:0000313" key="1">
    <source>
        <dbReference type="EMBL" id="SDY79898.1"/>
    </source>
</evidence>
<dbReference type="STRING" id="1122142.SAMN02910414_02403"/>
<accession>A0A1H3MTX8</accession>
<organism evidence="1 2">
    <name type="scientific">Lachnobacterium bovis DSM 14045</name>
    <dbReference type="NCBI Taxonomy" id="1122142"/>
    <lineage>
        <taxon>Bacteria</taxon>
        <taxon>Bacillati</taxon>
        <taxon>Bacillota</taxon>
        <taxon>Clostridia</taxon>
        <taxon>Lachnospirales</taxon>
        <taxon>Lachnospiraceae</taxon>
        <taxon>Lachnobacterium</taxon>
    </lineage>
</organism>
<reference evidence="1 2" key="1">
    <citation type="submission" date="2016-10" db="EMBL/GenBank/DDBJ databases">
        <authorList>
            <person name="de Groot N.N."/>
        </authorList>
    </citation>
    <scope>NUCLEOTIDE SEQUENCE [LARGE SCALE GENOMIC DNA]</scope>
    <source>
        <strain evidence="1 2">DSM 14045</strain>
    </source>
</reference>
<dbReference type="OrthoDB" id="2901896at2"/>
<proteinExistence type="predicted"/>
<protein>
    <submittedName>
        <fullName evidence="1">Uncharacterized protein</fullName>
    </submittedName>
</protein>
<sequence length="69" mass="8058">MTKDDAETYVKAKISQIESMQKSLKDNYYDMDLENADVQTKIEDVVARAYFELSKLKSELEALKFEETK</sequence>